<organism evidence="1 2">
    <name type="scientific">Glossina pallidipes</name>
    <name type="common">Tsetse fly</name>
    <dbReference type="NCBI Taxonomy" id="7398"/>
    <lineage>
        <taxon>Eukaryota</taxon>
        <taxon>Metazoa</taxon>
        <taxon>Ecdysozoa</taxon>
        <taxon>Arthropoda</taxon>
        <taxon>Hexapoda</taxon>
        <taxon>Insecta</taxon>
        <taxon>Pterygota</taxon>
        <taxon>Neoptera</taxon>
        <taxon>Endopterygota</taxon>
        <taxon>Diptera</taxon>
        <taxon>Brachycera</taxon>
        <taxon>Muscomorpha</taxon>
        <taxon>Hippoboscoidea</taxon>
        <taxon>Glossinidae</taxon>
        <taxon>Glossina</taxon>
    </lineage>
</organism>
<proteinExistence type="predicted"/>
<dbReference type="Proteomes" id="UP000092445">
    <property type="component" value="Unassembled WGS sequence"/>
</dbReference>
<reference evidence="1" key="2">
    <citation type="submission" date="2020-05" db="UniProtKB">
        <authorList>
            <consortium name="EnsemblMetazoa"/>
        </authorList>
    </citation>
    <scope>IDENTIFICATION</scope>
    <source>
        <strain evidence="1">IAEA</strain>
    </source>
</reference>
<dbReference type="AlphaFoldDB" id="A0A1B0AIE1"/>
<evidence type="ECO:0000313" key="1">
    <source>
        <dbReference type="EnsemblMetazoa" id="GPAI046771-PA"/>
    </source>
</evidence>
<dbReference type="VEuPathDB" id="VectorBase:GPAI046771"/>
<evidence type="ECO:0000313" key="2">
    <source>
        <dbReference type="Proteomes" id="UP000092445"/>
    </source>
</evidence>
<accession>A0A1B0AIE1</accession>
<keyword evidence="2" id="KW-1185">Reference proteome</keyword>
<dbReference type="EnsemblMetazoa" id="GPAI046771-RA">
    <property type="protein sequence ID" value="GPAI046771-PA"/>
    <property type="gene ID" value="GPAI046771"/>
</dbReference>
<sequence>MYLLVASQKSAHTLLAVASSGQLWYQSIVQQFTREGYKRTRVRKASPIGDRLNTICTLRLHRLTKKAKTCKGEMSILRLPPWAASRTNSKISCFSSIAKASNLSLDPVSKMPATPQISENNVAA</sequence>
<name>A0A1B0AIE1_GLOPL</name>
<protein>
    <submittedName>
        <fullName evidence="1">Uncharacterized protein</fullName>
    </submittedName>
</protein>
<reference evidence="2" key="1">
    <citation type="submission" date="2014-03" db="EMBL/GenBank/DDBJ databases">
        <authorList>
            <person name="Aksoy S."/>
            <person name="Warren W."/>
            <person name="Wilson R.K."/>
        </authorList>
    </citation>
    <scope>NUCLEOTIDE SEQUENCE [LARGE SCALE GENOMIC DNA]</scope>
    <source>
        <strain evidence="2">IAEA</strain>
    </source>
</reference>